<sequence length="438" mass="49212">MDFREEIMSSSELLQAHAHLWSYSVTYLKSMALKCAIELGIPDIIHKHGQPITLSKLVPAVHIHPSKTHCLYRIMRILVHSGFFSTRKLDVIPQQQQDQEVEEEAYSLTHASRLLLSDGPAFMKMKTFFLFHLLPQAMAPWHSMSTWLQSSNVSAFEMTDGTGRTFWDCLADEPDLNNVFNEAMANDSQLIAKVALMEHKKVFEGLRSLVDVGGGTGTMAKAVASAFPHIKCTVFDLPHVVSNLEGTDNLNFVGGSVFSDAMPPADAILLKLFLHDWDDEKSLTILKRCKEAVQGNDKGGKVIVIDIIIDQKNMEKEPSEIQLCNDILMMAVAGRERTLVEWEKLFLAAGFTEYNVTPIVGSARSLIETNRCIPVWILLSIRLKLRRFFGIRVRVPEEQKEQLVTVEIPSVASRSSIFVLGKDFDLVKESETNALLRD</sequence>
<name>A0AA88AU82_FICCA</name>
<evidence type="ECO:0000259" key="5">
    <source>
        <dbReference type="Pfam" id="PF08100"/>
    </source>
</evidence>
<feature type="domain" description="O-methyltransferase C-terminal" evidence="4">
    <location>
        <begin position="141"/>
        <end position="351"/>
    </location>
</feature>
<dbReference type="SUPFAM" id="SSF53335">
    <property type="entry name" value="S-adenosyl-L-methionine-dependent methyltransferases"/>
    <property type="match status" value="1"/>
</dbReference>
<dbReference type="AlphaFoldDB" id="A0AA88AU82"/>
<keyword evidence="1" id="KW-0489">Methyltransferase</keyword>
<dbReference type="InterPro" id="IPR036388">
    <property type="entry name" value="WH-like_DNA-bd_sf"/>
</dbReference>
<dbReference type="Gene3D" id="3.40.50.150">
    <property type="entry name" value="Vaccinia Virus protein VP39"/>
    <property type="match status" value="1"/>
</dbReference>
<dbReference type="Proteomes" id="UP001187192">
    <property type="component" value="Unassembled WGS sequence"/>
</dbReference>
<dbReference type="PANTHER" id="PTHR11746">
    <property type="entry name" value="O-METHYLTRANSFERASE"/>
    <property type="match status" value="1"/>
</dbReference>
<dbReference type="GO" id="GO:0009717">
    <property type="term" value="P:isoflavonoid biosynthetic process"/>
    <property type="evidence" value="ECO:0007669"/>
    <property type="project" value="UniProtKB-ARBA"/>
</dbReference>
<dbReference type="FunFam" id="3.40.50.150:FF:000057">
    <property type="entry name" value="O-methyltransferase ZRP4"/>
    <property type="match status" value="1"/>
</dbReference>
<dbReference type="GO" id="GO:0046983">
    <property type="term" value="F:protein dimerization activity"/>
    <property type="evidence" value="ECO:0007669"/>
    <property type="project" value="InterPro"/>
</dbReference>
<proteinExistence type="predicted"/>
<dbReference type="Pfam" id="PF00891">
    <property type="entry name" value="Methyltransf_2"/>
    <property type="match status" value="1"/>
</dbReference>
<dbReference type="InterPro" id="IPR001077">
    <property type="entry name" value="COMT_C"/>
</dbReference>
<protein>
    <submittedName>
        <fullName evidence="6">Uncharacterized protein</fullName>
    </submittedName>
</protein>
<dbReference type="GO" id="GO:0008171">
    <property type="term" value="F:O-methyltransferase activity"/>
    <property type="evidence" value="ECO:0007669"/>
    <property type="project" value="InterPro"/>
</dbReference>
<evidence type="ECO:0000256" key="2">
    <source>
        <dbReference type="ARBA" id="ARBA00022679"/>
    </source>
</evidence>
<keyword evidence="2" id="KW-0808">Transferase</keyword>
<dbReference type="GO" id="GO:0008757">
    <property type="term" value="F:S-adenosylmethionine-dependent methyltransferase activity"/>
    <property type="evidence" value="ECO:0007669"/>
    <property type="project" value="UniProtKB-ARBA"/>
</dbReference>
<dbReference type="EMBL" id="BTGU01000048">
    <property type="protein sequence ID" value="GMN53893.1"/>
    <property type="molecule type" value="Genomic_DNA"/>
</dbReference>
<organism evidence="6 7">
    <name type="scientific">Ficus carica</name>
    <name type="common">Common fig</name>
    <dbReference type="NCBI Taxonomy" id="3494"/>
    <lineage>
        <taxon>Eukaryota</taxon>
        <taxon>Viridiplantae</taxon>
        <taxon>Streptophyta</taxon>
        <taxon>Embryophyta</taxon>
        <taxon>Tracheophyta</taxon>
        <taxon>Spermatophyta</taxon>
        <taxon>Magnoliopsida</taxon>
        <taxon>eudicotyledons</taxon>
        <taxon>Gunneridae</taxon>
        <taxon>Pentapetalae</taxon>
        <taxon>rosids</taxon>
        <taxon>fabids</taxon>
        <taxon>Rosales</taxon>
        <taxon>Moraceae</taxon>
        <taxon>Ficeae</taxon>
        <taxon>Ficus</taxon>
    </lineage>
</organism>
<dbReference type="FunFam" id="1.10.10.10:FF:000213">
    <property type="entry name" value="Coniferyl alcohol 9-O-methyltransferase"/>
    <property type="match status" value="1"/>
</dbReference>
<evidence type="ECO:0000256" key="3">
    <source>
        <dbReference type="ARBA" id="ARBA00022691"/>
    </source>
</evidence>
<dbReference type="InterPro" id="IPR036390">
    <property type="entry name" value="WH_DNA-bd_sf"/>
</dbReference>
<dbReference type="InterPro" id="IPR029063">
    <property type="entry name" value="SAM-dependent_MTases_sf"/>
</dbReference>
<evidence type="ECO:0000313" key="6">
    <source>
        <dbReference type="EMBL" id="GMN53893.1"/>
    </source>
</evidence>
<evidence type="ECO:0000259" key="4">
    <source>
        <dbReference type="Pfam" id="PF00891"/>
    </source>
</evidence>
<evidence type="ECO:0000313" key="7">
    <source>
        <dbReference type="Proteomes" id="UP001187192"/>
    </source>
</evidence>
<feature type="domain" description="O-methyltransferase dimerisation" evidence="5">
    <location>
        <begin position="21"/>
        <end position="117"/>
    </location>
</feature>
<dbReference type="InterPro" id="IPR012967">
    <property type="entry name" value="COMT_dimerisation"/>
</dbReference>
<dbReference type="SUPFAM" id="SSF46785">
    <property type="entry name" value="Winged helix' DNA-binding domain"/>
    <property type="match status" value="1"/>
</dbReference>
<dbReference type="GO" id="GO:0032259">
    <property type="term" value="P:methylation"/>
    <property type="evidence" value="ECO:0007669"/>
    <property type="project" value="UniProtKB-KW"/>
</dbReference>
<evidence type="ECO:0000256" key="1">
    <source>
        <dbReference type="ARBA" id="ARBA00022603"/>
    </source>
</evidence>
<gene>
    <name evidence="6" type="ORF">TIFTF001_023027</name>
</gene>
<keyword evidence="7" id="KW-1185">Reference proteome</keyword>
<keyword evidence="3" id="KW-0949">S-adenosyl-L-methionine</keyword>
<dbReference type="Gene3D" id="1.10.10.10">
    <property type="entry name" value="Winged helix-like DNA-binding domain superfamily/Winged helix DNA-binding domain"/>
    <property type="match status" value="1"/>
</dbReference>
<reference evidence="6" key="1">
    <citation type="submission" date="2023-07" db="EMBL/GenBank/DDBJ databases">
        <title>draft genome sequence of fig (Ficus carica).</title>
        <authorList>
            <person name="Takahashi T."/>
            <person name="Nishimura K."/>
        </authorList>
    </citation>
    <scope>NUCLEOTIDE SEQUENCE</scope>
</reference>
<accession>A0AA88AU82</accession>
<dbReference type="PROSITE" id="PS51683">
    <property type="entry name" value="SAM_OMT_II"/>
    <property type="match status" value="1"/>
</dbReference>
<dbReference type="InterPro" id="IPR016461">
    <property type="entry name" value="COMT-like"/>
</dbReference>
<dbReference type="Pfam" id="PF08100">
    <property type="entry name" value="Dimerisation"/>
    <property type="match status" value="1"/>
</dbReference>
<comment type="caution">
    <text evidence="6">The sequence shown here is derived from an EMBL/GenBank/DDBJ whole genome shotgun (WGS) entry which is preliminary data.</text>
</comment>